<feature type="signal peptide" evidence="1">
    <location>
        <begin position="1"/>
        <end position="22"/>
    </location>
</feature>
<gene>
    <name evidence="2" type="ORF">D0X99_19775</name>
</gene>
<dbReference type="EMBL" id="QXML01000017">
    <property type="protein sequence ID" value="RIW12095.1"/>
    <property type="molecule type" value="Genomic_DNA"/>
</dbReference>
<evidence type="ECO:0000256" key="1">
    <source>
        <dbReference type="SAM" id="SignalP"/>
    </source>
</evidence>
<comment type="caution">
    <text evidence="2">The sequence shown here is derived from an EMBL/GenBank/DDBJ whole genome shotgun (WGS) entry which is preliminary data.</text>
</comment>
<dbReference type="RefSeq" id="WP_119479609.1">
    <property type="nucleotide sequence ID" value="NZ_QXML01000017.1"/>
</dbReference>
<dbReference type="Proteomes" id="UP000283522">
    <property type="component" value="Unassembled WGS sequence"/>
</dbReference>
<proteinExistence type="predicted"/>
<keyword evidence="1" id="KW-0732">Signal</keyword>
<protein>
    <recommendedName>
        <fullName evidence="4">Secreted protein</fullName>
    </recommendedName>
</protein>
<keyword evidence="3" id="KW-1185">Reference proteome</keyword>
<sequence>MRLLKKALPALALVLGATLAMAMNFASPVNNNPQYGTPDGGETWVVVNDPQNPVNYRCDIGTEACLYSQESLMHPIGSTDKQFVLIP</sequence>
<feature type="chain" id="PRO_5019066177" description="Secreted protein" evidence="1">
    <location>
        <begin position="23"/>
        <end position="87"/>
    </location>
</feature>
<dbReference type="Pfam" id="PF20130">
    <property type="entry name" value="DUF6520"/>
    <property type="match status" value="1"/>
</dbReference>
<accession>A0A418PLC6</accession>
<organism evidence="2 3">
    <name type="scientific">Algoriphagus lacus</name>
    <dbReference type="NCBI Taxonomy" id="2056311"/>
    <lineage>
        <taxon>Bacteria</taxon>
        <taxon>Pseudomonadati</taxon>
        <taxon>Bacteroidota</taxon>
        <taxon>Cytophagia</taxon>
        <taxon>Cytophagales</taxon>
        <taxon>Cyclobacteriaceae</taxon>
        <taxon>Algoriphagus</taxon>
    </lineage>
</organism>
<reference evidence="2 3" key="1">
    <citation type="submission" date="2018-09" db="EMBL/GenBank/DDBJ databases">
        <authorList>
            <person name="Wang X."/>
            <person name="Du Z."/>
        </authorList>
    </citation>
    <scope>NUCLEOTIDE SEQUENCE [LARGE SCALE GENOMIC DNA]</scope>
    <source>
        <strain evidence="2 3">N3</strain>
    </source>
</reference>
<evidence type="ECO:0008006" key="4">
    <source>
        <dbReference type="Google" id="ProtNLM"/>
    </source>
</evidence>
<dbReference type="OrthoDB" id="828125at2"/>
<dbReference type="InterPro" id="IPR045391">
    <property type="entry name" value="DUF6520"/>
</dbReference>
<dbReference type="AlphaFoldDB" id="A0A418PLC6"/>
<name>A0A418PLC6_9BACT</name>
<evidence type="ECO:0000313" key="2">
    <source>
        <dbReference type="EMBL" id="RIW12095.1"/>
    </source>
</evidence>
<evidence type="ECO:0000313" key="3">
    <source>
        <dbReference type="Proteomes" id="UP000283522"/>
    </source>
</evidence>